<proteinExistence type="predicted"/>
<organism evidence="1">
    <name type="scientific">marine sediment metagenome</name>
    <dbReference type="NCBI Taxonomy" id="412755"/>
    <lineage>
        <taxon>unclassified sequences</taxon>
        <taxon>metagenomes</taxon>
        <taxon>ecological metagenomes</taxon>
    </lineage>
</organism>
<gene>
    <name evidence="1" type="ORF">S03H2_67020</name>
</gene>
<sequence length="184" mass="20327">PSFSGNGDEINVTLQQSYLNNSFNMALSPSDSNNNSFSLPCPTDLTFNSSFTNITIENIYAPNKTLTVEDDLGVEVIGAINYHYISFEAKGVGYIENITLHIRETNAAQITQLSLYLYNATNDAGNIRPDSQIYVTPIVDDEEIAGTTFFWHKMSGIHKLINCSNTYMNTFFLNLEKSGGGPTT</sequence>
<dbReference type="EMBL" id="BARU01043820">
    <property type="protein sequence ID" value="GAH85444.1"/>
    <property type="molecule type" value="Genomic_DNA"/>
</dbReference>
<feature type="non-terminal residue" evidence="1">
    <location>
        <position position="184"/>
    </location>
</feature>
<comment type="caution">
    <text evidence="1">The sequence shown here is derived from an EMBL/GenBank/DDBJ whole genome shotgun (WGS) entry which is preliminary data.</text>
</comment>
<accession>X1K5B1</accession>
<protein>
    <submittedName>
        <fullName evidence="1">Uncharacterized protein</fullName>
    </submittedName>
</protein>
<feature type="non-terminal residue" evidence="1">
    <location>
        <position position="1"/>
    </location>
</feature>
<dbReference type="AlphaFoldDB" id="X1K5B1"/>
<evidence type="ECO:0000313" key="1">
    <source>
        <dbReference type="EMBL" id="GAH85444.1"/>
    </source>
</evidence>
<name>X1K5B1_9ZZZZ</name>
<reference evidence="1" key="1">
    <citation type="journal article" date="2014" name="Front. Microbiol.">
        <title>High frequency of phylogenetically diverse reductive dehalogenase-homologous genes in deep subseafloor sedimentary metagenomes.</title>
        <authorList>
            <person name="Kawai M."/>
            <person name="Futagami T."/>
            <person name="Toyoda A."/>
            <person name="Takaki Y."/>
            <person name="Nishi S."/>
            <person name="Hori S."/>
            <person name="Arai W."/>
            <person name="Tsubouchi T."/>
            <person name="Morono Y."/>
            <person name="Uchiyama I."/>
            <person name="Ito T."/>
            <person name="Fujiyama A."/>
            <person name="Inagaki F."/>
            <person name="Takami H."/>
        </authorList>
    </citation>
    <scope>NUCLEOTIDE SEQUENCE</scope>
    <source>
        <strain evidence="1">Expedition CK06-06</strain>
    </source>
</reference>